<feature type="domain" description="Transposase IS66 central" evidence="1">
    <location>
        <begin position="2"/>
        <end position="69"/>
    </location>
</feature>
<dbReference type="Proteomes" id="UP000184387">
    <property type="component" value="Unassembled WGS sequence"/>
</dbReference>
<dbReference type="InterPro" id="IPR039552">
    <property type="entry name" value="IS66_C"/>
</dbReference>
<dbReference type="Pfam" id="PF03050">
    <property type="entry name" value="DDE_Tnp_IS66"/>
    <property type="match status" value="1"/>
</dbReference>
<proteinExistence type="predicted"/>
<evidence type="ECO:0000313" key="3">
    <source>
        <dbReference type="EMBL" id="SHK40414.1"/>
    </source>
</evidence>
<dbReference type="STRING" id="198092.SAMN02745194_04849"/>
<sequence length="121" mass="13169">MLEQRLARLPGGSPTAGAIRYALNRGAGFQRFLEDGRVDMNSNTVERAIRPVVLSWKNALFASGDDGGRRTADLASLVEACKLNSVDPQRCLTDLLTRLADGWPNSRIDDANALVLGQRES</sequence>
<dbReference type="InterPro" id="IPR004291">
    <property type="entry name" value="Transposase_IS66_central"/>
</dbReference>
<dbReference type="PANTHER" id="PTHR33678">
    <property type="entry name" value="BLL1576 PROTEIN"/>
    <property type="match status" value="1"/>
</dbReference>
<dbReference type="Pfam" id="PF13817">
    <property type="entry name" value="DDE_Tnp_IS66_C"/>
    <property type="match status" value="1"/>
</dbReference>
<evidence type="ECO:0000313" key="4">
    <source>
        <dbReference type="Proteomes" id="UP000184387"/>
    </source>
</evidence>
<protein>
    <submittedName>
        <fullName evidence="3">IS66 C-terminal element</fullName>
    </submittedName>
</protein>
<dbReference type="AlphaFoldDB" id="A0A1M6S6J1"/>
<name>A0A1M6S6J1_9PROT</name>
<feature type="domain" description="Transposase IS66 C-terminal" evidence="2">
    <location>
        <begin position="76"/>
        <end position="110"/>
    </location>
</feature>
<dbReference type="EMBL" id="FQZF01000050">
    <property type="protein sequence ID" value="SHK40414.1"/>
    <property type="molecule type" value="Genomic_DNA"/>
</dbReference>
<reference evidence="3 4" key="1">
    <citation type="submission" date="2016-11" db="EMBL/GenBank/DDBJ databases">
        <authorList>
            <person name="Jaros S."/>
            <person name="Januszkiewicz K."/>
            <person name="Wedrychowicz H."/>
        </authorList>
    </citation>
    <scope>NUCLEOTIDE SEQUENCE [LARGE SCALE GENOMIC DNA]</scope>
    <source>
        <strain evidence="3 4">DSM 14916</strain>
    </source>
</reference>
<gene>
    <name evidence="3" type="ORF">SAMN02745194_04849</name>
</gene>
<evidence type="ECO:0000259" key="2">
    <source>
        <dbReference type="Pfam" id="PF13817"/>
    </source>
</evidence>
<dbReference type="PANTHER" id="PTHR33678:SF1">
    <property type="entry name" value="BLL1576 PROTEIN"/>
    <property type="match status" value="1"/>
</dbReference>
<keyword evidence="4" id="KW-1185">Reference proteome</keyword>
<accession>A0A1M6S6J1</accession>
<organism evidence="3 4">
    <name type="scientific">Muricoccus roseus</name>
    <dbReference type="NCBI Taxonomy" id="198092"/>
    <lineage>
        <taxon>Bacteria</taxon>
        <taxon>Pseudomonadati</taxon>
        <taxon>Pseudomonadota</taxon>
        <taxon>Alphaproteobacteria</taxon>
        <taxon>Acetobacterales</taxon>
        <taxon>Roseomonadaceae</taxon>
        <taxon>Muricoccus</taxon>
    </lineage>
</organism>
<dbReference type="InterPro" id="IPR052344">
    <property type="entry name" value="Transposase-related"/>
</dbReference>
<evidence type="ECO:0000259" key="1">
    <source>
        <dbReference type="Pfam" id="PF03050"/>
    </source>
</evidence>